<gene>
    <name evidence="3" type="ORF">Mcate_02024</name>
</gene>
<dbReference type="RefSeq" id="WP_043982501.1">
    <property type="nucleotide sequence ID" value="NZ_JBHSXZ010000049.1"/>
</dbReference>
<reference evidence="3 4" key="1">
    <citation type="submission" date="2018-08" db="EMBL/GenBank/DDBJ databases">
        <title>Meiothermus cateniformans JCM 15151 genome sequencing project.</title>
        <authorList>
            <person name="Da Costa M.S."/>
            <person name="Albuquerque L."/>
            <person name="Raposo P."/>
            <person name="Froufe H.J.C."/>
            <person name="Barroso C.S."/>
            <person name="Egas C."/>
        </authorList>
    </citation>
    <scope>NUCLEOTIDE SEQUENCE [LARGE SCALE GENOMIC DNA]</scope>
    <source>
        <strain evidence="3 4">JCM 15151</strain>
    </source>
</reference>
<dbReference type="AlphaFoldDB" id="A0A399E0S4"/>
<dbReference type="InterPro" id="IPR023374">
    <property type="entry name" value="AttH-like_dom_sf"/>
</dbReference>
<dbReference type="Pfam" id="PF17186">
    <property type="entry name" value="Lipocalin_9"/>
    <property type="match status" value="1"/>
</dbReference>
<organism evidence="3 4">
    <name type="scientific">Meiothermus taiwanensis</name>
    <dbReference type="NCBI Taxonomy" id="172827"/>
    <lineage>
        <taxon>Bacteria</taxon>
        <taxon>Thermotogati</taxon>
        <taxon>Deinococcota</taxon>
        <taxon>Deinococci</taxon>
        <taxon>Thermales</taxon>
        <taxon>Thermaceae</taxon>
        <taxon>Meiothermus</taxon>
    </lineage>
</organism>
<dbReference type="OrthoDB" id="9770826at2"/>
<evidence type="ECO:0000259" key="2">
    <source>
        <dbReference type="Pfam" id="PF07143"/>
    </source>
</evidence>
<evidence type="ECO:0000313" key="4">
    <source>
        <dbReference type="Proteomes" id="UP000266089"/>
    </source>
</evidence>
<feature type="signal peptide" evidence="1">
    <location>
        <begin position="1"/>
        <end position="21"/>
    </location>
</feature>
<name>A0A399E0S4_9DEIN</name>
<dbReference type="SUPFAM" id="SSF159245">
    <property type="entry name" value="AttH-like"/>
    <property type="match status" value="1"/>
</dbReference>
<dbReference type="Gene3D" id="2.40.370.10">
    <property type="entry name" value="AttH-like domain"/>
    <property type="match status" value="2"/>
</dbReference>
<feature type="chain" id="PRO_5017336806" evidence="1">
    <location>
        <begin position="22"/>
        <end position="357"/>
    </location>
</feature>
<sequence length="357" mass="39689">MRWRLMVAVLALAGCLPSLQAFDPDRLPTPDNWGPHNAPLEWWYVSGYLPEEGLAFHWALFKAYVPQNWQIGPIKPAIFFPGPYHAAHLAITDLRSNQKIFDERFDFRTDRPWGDSLVQFPPLRLEQGDWRLVQQGSTYHLTAGPIQVRLIPLKPAVVHPPGYSGTPETGRMYYVSFTRMALEGIIAGRSVRGEAWMDHQWGDQMGSQGGNPAGLGALWDWFGLHLSNGVDLMLYRVKNSKGEVVQLAATAVDAQGQAQVLKNLRMTPLEDWVSPSGRSYSLVWQVEAEGLNLRLEALRKDQELLTASTRVAYWEGPVAGSGTWQGQGVLAKGMGEFVAGPYNPPNDPFGPFPGSGR</sequence>
<dbReference type="InterPro" id="IPR010791">
    <property type="entry name" value="AttH_dom"/>
</dbReference>
<dbReference type="PROSITE" id="PS51257">
    <property type="entry name" value="PROKAR_LIPOPROTEIN"/>
    <property type="match status" value="1"/>
</dbReference>
<keyword evidence="1" id="KW-0732">Signal</keyword>
<evidence type="ECO:0000256" key="1">
    <source>
        <dbReference type="SAM" id="SignalP"/>
    </source>
</evidence>
<dbReference type="PANTHER" id="PTHR38591">
    <property type="entry name" value="HYDROLASE"/>
    <property type="match status" value="1"/>
</dbReference>
<dbReference type="PANTHER" id="PTHR38591:SF1">
    <property type="entry name" value="BLL1000 PROTEIN"/>
    <property type="match status" value="1"/>
</dbReference>
<comment type="caution">
    <text evidence="3">The sequence shown here is derived from an EMBL/GenBank/DDBJ whole genome shotgun (WGS) entry which is preliminary data.</text>
</comment>
<dbReference type="Proteomes" id="UP000266089">
    <property type="component" value="Unassembled WGS sequence"/>
</dbReference>
<proteinExistence type="predicted"/>
<protein>
    <submittedName>
        <fullName evidence="3">Lipocalin-like domain protein</fullName>
    </submittedName>
</protein>
<dbReference type="Pfam" id="PF07143">
    <property type="entry name" value="CrtC"/>
    <property type="match status" value="1"/>
</dbReference>
<accession>A0A399E0S4</accession>
<dbReference type="EMBL" id="QWKX01000056">
    <property type="protein sequence ID" value="RIH75851.1"/>
    <property type="molecule type" value="Genomic_DNA"/>
</dbReference>
<feature type="domain" description="AttH" evidence="2">
    <location>
        <begin position="41"/>
        <end position="203"/>
    </location>
</feature>
<evidence type="ECO:0000313" key="3">
    <source>
        <dbReference type="EMBL" id="RIH75851.1"/>
    </source>
</evidence>